<dbReference type="Pfam" id="PF00072">
    <property type="entry name" value="Response_reg"/>
    <property type="match status" value="1"/>
</dbReference>
<evidence type="ECO:0000256" key="5">
    <source>
        <dbReference type="ARBA" id="ARBA00023015"/>
    </source>
</evidence>
<dbReference type="SUPFAM" id="SSF52172">
    <property type="entry name" value="CheY-like"/>
    <property type="match status" value="1"/>
</dbReference>
<dbReference type="PRINTS" id="PR01590">
    <property type="entry name" value="HTHFIS"/>
</dbReference>
<dbReference type="CDD" id="cd00009">
    <property type="entry name" value="AAA"/>
    <property type="match status" value="1"/>
</dbReference>
<evidence type="ECO:0000256" key="4">
    <source>
        <dbReference type="ARBA" id="ARBA00023012"/>
    </source>
</evidence>
<name>A0A2K2H8L9_9BACT</name>
<protein>
    <submittedName>
        <fullName evidence="11">DNA-binding response regulator</fullName>
    </submittedName>
</protein>
<comment type="caution">
    <text evidence="11">The sequence shown here is derived from an EMBL/GenBank/DDBJ whole genome shotgun (WGS) entry which is preliminary data.</text>
</comment>
<dbReference type="PROSITE" id="PS00676">
    <property type="entry name" value="SIGMA54_INTERACT_2"/>
    <property type="match status" value="1"/>
</dbReference>
<keyword evidence="7" id="KW-0804">Transcription</keyword>
<dbReference type="InterPro" id="IPR009057">
    <property type="entry name" value="Homeodomain-like_sf"/>
</dbReference>
<dbReference type="GO" id="GO:0006355">
    <property type="term" value="P:regulation of DNA-templated transcription"/>
    <property type="evidence" value="ECO:0007669"/>
    <property type="project" value="InterPro"/>
</dbReference>
<evidence type="ECO:0000313" key="12">
    <source>
        <dbReference type="Proteomes" id="UP000236340"/>
    </source>
</evidence>
<evidence type="ECO:0000256" key="3">
    <source>
        <dbReference type="ARBA" id="ARBA00022840"/>
    </source>
</evidence>
<dbReference type="GO" id="GO:0043565">
    <property type="term" value="F:sequence-specific DNA binding"/>
    <property type="evidence" value="ECO:0007669"/>
    <property type="project" value="InterPro"/>
</dbReference>
<keyword evidence="6 11" id="KW-0238">DNA-binding</keyword>
<evidence type="ECO:0000259" key="10">
    <source>
        <dbReference type="PROSITE" id="PS50110"/>
    </source>
</evidence>
<dbReference type="Pfam" id="PF02954">
    <property type="entry name" value="HTH_8"/>
    <property type="match status" value="1"/>
</dbReference>
<dbReference type="Gene3D" id="3.40.50.300">
    <property type="entry name" value="P-loop containing nucleotide triphosphate hydrolases"/>
    <property type="match status" value="1"/>
</dbReference>
<evidence type="ECO:0000256" key="1">
    <source>
        <dbReference type="ARBA" id="ARBA00022553"/>
    </source>
</evidence>
<dbReference type="InterPro" id="IPR003593">
    <property type="entry name" value="AAA+_ATPase"/>
</dbReference>
<dbReference type="PROSITE" id="PS50045">
    <property type="entry name" value="SIGMA54_INTERACT_4"/>
    <property type="match status" value="1"/>
</dbReference>
<dbReference type="InterPro" id="IPR001789">
    <property type="entry name" value="Sig_transdc_resp-reg_receiver"/>
</dbReference>
<organism evidence="11 12">
    <name type="scientific">Geothermobacter hydrogeniphilus</name>
    <dbReference type="NCBI Taxonomy" id="1969733"/>
    <lineage>
        <taxon>Bacteria</taxon>
        <taxon>Pseudomonadati</taxon>
        <taxon>Thermodesulfobacteriota</taxon>
        <taxon>Desulfuromonadia</taxon>
        <taxon>Desulfuromonadales</taxon>
        <taxon>Geothermobacteraceae</taxon>
        <taxon>Geothermobacter</taxon>
    </lineage>
</organism>
<dbReference type="InterPro" id="IPR025662">
    <property type="entry name" value="Sigma_54_int_dom_ATP-bd_1"/>
</dbReference>
<gene>
    <name evidence="11" type="ORF">C2E25_11540</name>
</gene>
<dbReference type="PROSITE" id="PS00688">
    <property type="entry name" value="SIGMA54_INTERACT_3"/>
    <property type="match status" value="1"/>
</dbReference>
<dbReference type="Gene3D" id="1.10.10.60">
    <property type="entry name" value="Homeodomain-like"/>
    <property type="match status" value="1"/>
</dbReference>
<feature type="modified residue" description="4-aspartylphosphate" evidence="8">
    <location>
        <position position="52"/>
    </location>
</feature>
<evidence type="ECO:0000256" key="7">
    <source>
        <dbReference type="ARBA" id="ARBA00023163"/>
    </source>
</evidence>
<proteinExistence type="predicted"/>
<evidence type="ECO:0000256" key="8">
    <source>
        <dbReference type="PROSITE-ProRule" id="PRU00169"/>
    </source>
</evidence>
<dbReference type="InterPro" id="IPR011006">
    <property type="entry name" value="CheY-like_superfamily"/>
</dbReference>
<dbReference type="Pfam" id="PF00158">
    <property type="entry name" value="Sigma54_activat"/>
    <property type="match status" value="1"/>
</dbReference>
<dbReference type="InterPro" id="IPR027417">
    <property type="entry name" value="P-loop_NTPase"/>
</dbReference>
<feature type="domain" description="Response regulatory" evidence="10">
    <location>
        <begin position="3"/>
        <end position="117"/>
    </location>
</feature>
<dbReference type="PROSITE" id="PS50110">
    <property type="entry name" value="RESPONSE_REGULATORY"/>
    <property type="match status" value="1"/>
</dbReference>
<dbReference type="SMART" id="SM00382">
    <property type="entry name" value="AAA"/>
    <property type="match status" value="1"/>
</dbReference>
<evidence type="ECO:0000259" key="9">
    <source>
        <dbReference type="PROSITE" id="PS50045"/>
    </source>
</evidence>
<dbReference type="PANTHER" id="PTHR32071">
    <property type="entry name" value="TRANSCRIPTIONAL REGULATORY PROTEIN"/>
    <property type="match status" value="1"/>
</dbReference>
<accession>A0A2K2H8L9</accession>
<keyword evidence="2" id="KW-0547">Nucleotide-binding</keyword>
<dbReference type="GO" id="GO:0000160">
    <property type="term" value="P:phosphorelay signal transduction system"/>
    <property type="evidence" value="ECO:0007669"/>
    <property type="project" value="UniProtKB-KW"/>
</dbReference>
<dbReference type="SUPFAM" id="SSF52540">
    <property type="entry name" value="P-loop containing nucleoside triphosphate hydrolases"/>
    <property type="match status" value="1"/>
</dbReference>
<dbReference type="AlphaFoldDB" id="A0A2K2H8L9"/>
<keyword evidence="5" id="KW-0805">Transcription regulation</keyword>
<dbReference type="RefSeq" id="WP_103115882.1">
    <property type="nucleotide sequence ID" value="NZ_PPFX01000026.1"/>
</dbReference>
<keyword evidence="3" id="KW-0067">ATP-binding</keyword>
<dbReference type="FunFam" id="3.40.50.300:FF:000006">
    <property type="entry name" value="DNA-binding transcriptional regulator NtrC"/>
    <property type="match status" value="1"/>
</dbReference>
<sequence>MSQILVVDDDDSLRRVIEFQLSQAGYRVATAEDGHRGLELFRKLQPTLVISDVQMPGISGDDLLAAIRAEAPETMVIMVTAFGTVEKAVEAMRAGAHDYLTKPFSRDALLLCVERALTFRGLEKDNRRLREELRGQHALDSLIGVSESMQEVKRMISRVAASEASVLLLGESGTGKELVARAIHQGSGRAHEPFIPVNCAAIPSELLESELFGHLKGAFTGAVKDRQGKFIQADGGTIFLDEVGDLPLDLQPKLLRVLQEMEVEPVGGVARKIDVRVIAATNLDLQTAIAEGRFREDLYYRLAVIPIQLPALRRRPEDIALLARHFVARYAGGQEVDIDPEVLDRFRAYRWPGNVRELENSIERMLVLRRGESLGVDDLPPAILRPDSPVSGNVLQLPEEGYPLEQLEKEAVMLALERCGGNQSRAARFLSIPRHVLLYRMEKFGIK</sequence>
<keyword evidence="1 8" id="KW-0597">Phosphoprotein</keyword>
<dbReference type="InterPro" id="IPR025943">
    <property type="entry name" value="Sigma_54_int_dom_ATP-bd_2"/>
</dbReference>
<reference evidence="11 12" key="1">
    <citation type="journal article" date="2018" name="Genome Announc.">
        <title>Genome Sequence of Geothermobacter sp. HR-1 Iron Reducer from the Loihi Seamount.</title>
        <authorList>
            <person name="Smith H."/>
            <person name="Abuyen K."/>
            <person name="Tremblay J."/>
            <person name="Savalia P."/>
            <person name="Perez-Rodriguez I."/>
            <person name="Emerson D."/>
            <person name="Tully B."/>
            <person name="Amend J."/>
        </authorList>
    </citation>
    <scope>NUCLEOTIDE SEQUENCE [LARGE SCALE GENOMIC DNA]</scope>
    <source>
        <strain evidence="11 12">HR-1</strain>
    </source>
</reference>
<dbReference type="SUPFAM" id="SSF46689">
    <property type="entry name" value="Homeodomain-like"/>
    <property type="match status" value="1"/>
</dbReference>
<dbReference type="FunFam" id="3.40.50.2300:FF:000018">
    <property type="entry name" value="DNA-binding transcriptional regulator NtrC"/>
    <property type="match status" value="1"/>
</dbReference>
<dbReference type="Proteomes" id="UP000236340">
    <property type="component" value="Unassembled WGS sequence"/>
</dbReference>
<dbReference type="PANTHER" id="PTHR32071:SF113">
    <property type="entry name" value="ALGINATE BIOSYNTHESIS TRANSCRIPTIONAL REGULATORY PROTEIN ALGB"/>
    <property type="match status" value="1"/>
</dbReference>
<evidence type="ECO:0000256" key="6">
    <source>
        <dbReference type="ARBA" id="ARBA00023125"/>
    </source>
</evidence>
<evidence type="ECO:0000313" key="11">
    <source>
        <dbReference type="EMBL" id="PNU19648.1"/>
    </source>
</evidence>
<dbReference type="InterPro" id="IPR058031">
    <property type="entry name" value="AAA_lid_NorR"/>
</dbReference>
<keyword evidence="4" id="KW-0902">Two-component regulatory system</keyword>
<dbReference type="Gene3D" id="1.10.8.60">
    <property type="match status" value="1"/>
</dbReference>
<dbReference type="PROSITE" id="PS00675">
    <property type="entry name" value="SIGMA54_INTERACT_1"/>
    <property type="match status" value="1"/>
</dbReference>
<dbReference type="InterPro" id="IPR002078">
    <property type="entry name" value="Sigma_54_int"/>
</dbReference>
<dbReference type="Pfam" id="PF25601">
    <property type="entry name" value="AAA_lid_14"/>
    <property type="match status" value="1"/>
</dbReference>
<dbReference type="OrthoDB" id="9814761at2"/>
<dbReference type="SMART" id="SM00448">
    <property type="entry name" value="REC"/>
    <property type="match status" value="1"/>
</dbReference>
<evidence type="ECO:0000256" key="2">
    <source>
        <dbReference type="ARBA" id="ARBA00022741"/>
    </source>
</evidence>
<dbReference type="InterPro" id="IPR002197">
    <property type="entry name" value="HTH_Fis"/>
</dbReference>
<dbReference type="EMBL" id="PPFX01000026">
    <property type="protein sequence ID" value="PNU19648.1"/>
    <property type="molecule type" value="Genomic_DNA"/>
</dbReference>
<dbReference type="InterPro" id="IPR025944">
    <property type="entry name" value="Sigma_54_int_dom_CS"/>
</dbReference>
<dbReference type="GO" id="GO:0005524">
    <property type="term" value="F:ATP binding"/>
    <property type="evidence" value="ECO:0007669"/>
    <property type="project" value="UniProtKB-KW"/>
</dbReference>
<feature type="domain" description="Sigma-54 factor interaction" evidence="9">
    <location>
        <begin position="142"/>
        <end position="367"/>
    </location>
</feature>
<dbReference type="Gene3D" id="3.40.50.2300">
    <property type="match status" value="1"/>
</dbReference>